<feature type="binding site" evidence="12">
    <location>
        <position position="264"/>
    </location>
    <ligand>
        <name>[2Fe-2S] cluster</name>
        <dbReference type="ChEBI" id="CHEBI:190135"/>
    </ligand>
</feature>
<evidence type="ECO:0000256" key="4">
    <source>
        <dbReference type="ARBA" id="ARBA00022714"/>
    </source>
</evidence>
<keyword evidence="3 11" id="KW-0285">Flavoprotein</keyword>
<keyword evidence="5 12" id="KW-0479">Metal-binding</keyword>
<dbReference type="InterPro" id="IPR019480">
    <property type="entry name" value="Dihydroorotate_DH_Fe-S-bd"/>
</dbReference>
<comment type="caution">
    <text evidence="14">The sequence shown here is derived from an EMBL/GenBank/DDBJ whole genome shotgun (WGS) entry which is preliminary data.</text>
</comment>
<dbReference type="EMBL" id="SIXH01000002">
    <property type="protein sequence ID" value="TBO61584.1"/>
    <property type="molecule type" value="Genomic_DNA"/>
</dbReference>
<dbReference type="PIRSF" id="PIRSF006816">
    <property type="entry name" value="Cyc3_hyd_g"/>
    <property type="match status" value="1"/>
</dbReference>
<dbReference type="InterPro" id="IPR050353">
    <property type="entry name" value="PyrK_electron_transfer"/>
</dbReference>
<feature type="binding site" evidence="11">
    <location>
        <begin position="92"/>
        <end position="93"/>
    </location>
    <ligand>
        <name>FAD</name>
        <dbReference type="ChEBI" id="CHEBI:57692"/>
    </ligand>
</feature>
<evidence type="ECO:0000256" key="8">
    <source>
        <dbReference type="ARBA" id="ARBA00023004"/>
    </source>
</evidence>
<feature type="binding site" evidence="12">
    <location>
        <position position="239"/>
    </location>
    <ligand>
        <name>[2Fe-2S] cluster</name>
        <dbReference type="ChEBI" id="CHEBI:190135"/>
    </ligand>
</feature>
<dbReference type="Gene3D" id="2.10.240.10">
    <property type="entry name" value="Dihydroorotate dehydrogenase, electron transfer subunit"/>
    <property type="match status" value="1"/>
</dbReference>
<dbReference type="Pfam" id="PF10418">
    <property type="entry name" value="DHODB_Fe-S_bind"/>
    <property type="match status" value="1"/>
</dbReference>
<dbReference type="GO" id="GO:0016491">
    <property type="term" value="F:oxidoreductase activity"/>
    <property type="evidence" value="ECO:0007669"/>
    <property type="project" value="InterPro"/>
</dbReference>
<dbReference type="AlphaFoldDB" id="A0A4Q9I1J6"/>
<dbReference type="GO" id="GO:0006221">
    <property type="term" value="P:pyrimidine nucleotide biosynthetic process"/>
    <property type="evidence" value="ECO:0007669"/>
    <property type="project" value="InterPro"/>
</dbReference>
<dbReference type="GO" id="GO:0046872">
    <property type="term" value="F:metal ion binding"/>
    <property type="evidence" value="ECO:0007669"/>
    <property type="project" value="UniProtKB-KW"/>
</dbReference>
<evidence type="ECO:0000259" key="13">
    <source>
        <dbReference type="PROSITE" id="PS51384"/>
    </source>
</evidence>
<evidence type="ECO:0000256" key="3">
    <source>
        <dbReference type="ARBA" id="ARBA00022630"/>
    </source>
</evidence>
<dbReference type="Gene3D" id="2.40.30.10">
    <property type="entry name" value="Translation factors"/>
    <property type="match status" value="1"/>
</dbReference>
<keyword evidence="2" id="KW-0813">Transport</keyword>
<dbReference type="PANTHER" id="PTHR43513">
    <property type="entry name" value="DIHYDROOROTATE DEHYDROGENASE B (NAD(+)), ELECTRON TRANSFER SUBUNIT"/>
    <property type="match status" value="1"/>
</dbReference>
<comment type="cofactor">
    <cofactor evidence="10">
        <name>[2Fe-2S] cluster</name>
        <dbReference type="ChEBI" id="CHEBI:190135"/>
    </cofactor>
</comment>
<evidence type="ECO:0000313" key="15">
    <source>
        <dbReference type="Proteomes" id="UP000292452"/>
    </source>
</evidence>
<dbReference type="GO" id="GO:0050660">
    <property type="term" value="F:flavin adenine dinucleotide binding"/>
    <property type="evidence" value="ECO:0007669"/>
    <property type="project" value="InterPro"/>
</dbReference>
<evidence type="ECO:0000256" key="6">
    <source>
        <dbReference type="ARBA" id="ARBA00022827"/>
    </source>
</evidence>
<dbReference type="InterPro" id="IPR001433">
    <property type="entry name" value="OxRdtase_FAD/NAD-bd"/>
</dbReference>
<evidence type="ECO:0000256" key="7">
    <source>
        <dbReference type="ARBA" id="ARBA00022982"/>
    </source>
</evidence>
<keyword evidence="7" id="KW-0249">Electron transport</keyword>
<dbReference type="InterPro" id="IPR017938">
    <property type="entry name" value="Riboflavin_synthase-like_b-brl"/>
</dbReference>
<feature type="binding site" evidence="12">
    <location>
        <position position="244"/>
    </location>
    <ligand>
        <name>[2Fe-2S] cluster</name>
        <dbReference type="ChEBI" id="CHEBI:190135"/>
    </ligand>
</feature>
<sequence>METRHPPRTEYHHVPPTQTVAVIRRIEPVGAYHRLTLDAPAAATADVRPGHFGALAIGGPTSATLLRRAFSIHRADPTAGTVEFIFAEHGAGTRALARHHPGDTVDLIAPLGTPFPLDGGPQRAVLVGGGYGSAPMATLAEAILARGGQVAFVLGAATADRLFGVAEARALSPHVHVVTDDGSAGERGRVTGPLPAAMAAIDATDVHSCGPMPMLKAVTTLATAAGARSHTAVEEAMACGTGLCMSCVLPVTGPDGVTRFLRSCTSGPVFDGTTVRWDDTGTLPADLEGAAAMTPYAPKETDPA</sequence>
<evidence type="ECO:0000256" key="11">
    <source>
        <dbReference type="PIRSR" id="PIRSR006816-1"/>
    </source>
</evidence>
<evidence type="ECO:0000256" key="2">
    <source>
        <dbReference type="ARBA" id="ARBA00022448"/>
    </source>
</evidence>
<dbReference type="PANTHER" id="PTHR43513:SF3">
    <property type="entry name" value="DIHYDROOROTATE DEHYDROGENASE B (NAD(+)), ELECTRON TRANSFER SUBUNIT-RELATED"/>
    <property type="match status" value="1"/>
</dbReference>
<evidence type="ECO:0000256" key="12">
    <source>
        <dbReference type="PIRSR" id="PIRSR006816-2"/>
    </source>
</evidence>
<comment type="cofactor">
    <cofactor evidence="11">
        <name>FAD</name>
        <dbReference type="ChEBI" id="CHEBI:57692"/>
    </cofactor>
    <text evidence="11">Binds 1 FAD per subunit.</text>
</comment>
<evidence type="ECO:0000256" key="9">
    <source>
        <dbReference type="ARBA" id="ARBA00023014"/>
    </source>
</evidence>
<feature type="binding site" evidence="11">
    <location>
        <begin position="68"/>
        <end position="71"/>
    </location>
    <ligand>
        <name>FAD</name>
        <dbReference type="ChEBI" id="CHEBI:57692"/>
    </ligand>
</feature>
<dbReference type="PROSITE" id="PS51384">
    <property type="entry name" value="FAD_FR"/>
    <property type="match status" value="1"/>
</dbReference>
<dbReference type="Proteomes" id="UP000292452">
    <property type="component" value="Unassembled WGS sequence"/>
</dbReference>
<reference evidence="14 15" key="1">
    <citation type="submission" date="2019-02" db="EMBL/GenBank/DDBJ databases">
        <title>Draft Genome Sequence of Streptomyces sp. AM-2504, identified by 16S rRNA comparative analysis as a Streptomyces Kasugaensis strain.</title>
        <authorList>
            <person name="Napolioni V."/>
            <person name="Giuliodori A.M."/>
            <person name="Spurio R."/>
            <person name="Fabbretti A."/>
        </authorList>
    </citation>
    <scope>NUCLEOTIDE SEQUENCE [LARGE SCALE GENOMIC DNA]</scope>
    <source>
        <strain evidence="14 15">AM-2504</strain>
    </source>
</reference>
<keyword evidence="6 11" id="KW-0274">FAD</keyword>
<feature type="domain" description="FAD-binding FR-type" evidence="13">
    <location>
        <begin position="13"/>
        <end position="117"/>
    </location>
</feature>
<feature type="binding site" evidence="12">
    <location>
        <position position="247"/>
    </location>
    <ligand>
        <name>[2Fe-2S] cluster</name>
        <dbReference type="ChEBI" id="CHEBI:190135"/>
    </ligand>
</feature>
<keyword evidence="4 12" id="KW-0001">2Fe-2S</keyword>
<accession>A0A4Q9I1J6</accession>
<dbReference type="SUPFAM" id="SSF63380">
    <property type="entry name" value="Riboflavin synthase domain-like"/>
    <property type="match status" value="1"/>
</dbReference>
<keyword evidence="8 12" id="KW-0408">Iron</keyword>
<protein>
    <submittedName>
        <fullName evidence="14">Dihydroorotate dehydrogenase electron transfer subunit</fullName>
    </submittedName>
</protein>
<dbReference type="InterPro" id="IPR037117">
    <property type="entry name" value="Dihydroorotate_DH_ele_sf"/>
</dbReference>
<evidence type="ECO:0000256" key="5">
    <source>
        <dbReference type="ARBA" id="ARBA00022723"/>
    </source>
</evidence>
<comment type="similarity">
    <text evidence="1">Belongs to the PyrK family.</text>
</comment>
<proteinExistence type="inferred from homology"/>
<evidence type="ECO:0000256" key="10">
    <source>
        <dbReference type="ARBA" id="ARBA00034078"/>
    </source>
</evidence>
<organism evidence="14 15">
    <name type="scientific">Streptomyces kasugaensis</name>
    <dbReference type="NCBI Taxonomy" id="1946"/>
    <lineage>
        <taxon>Bacteria</taxon>
        <taxon>Bacillati</taxon>
        <taxon>Actinomycetota</taxon>
        <taxon>Actinomycetes</taxon>
        <taxon>Kitasatosporales</taxon>
        <taxon>Streptomycetaceae</taxon>
        <taxon>Streptomyces</taxon>
    </lineage>
</organism>
<keyword evidence="15" id="KW-1185">Reference proteome</keyword>
<dbReference type="SUPFAM" id="SSF52343">
    <property type="entry name" value="Ferredoxin reductase-like, C-terminal NADP-linked domain"/>
    <property type="match status" value="1"/>
</dbReference>
<dbReference type="GO" id="GO:0051537">
    <property type="term" value="F:2 iron, 2 sulfur cluster binding"/>
    <property type="evidence" value="ECO:0007669"/>
    <property type="project" value="UniProtKB-KW"/>
</dbReference>
<dbReference type="InterPro" id="IPR039261">
    <property type="entry name" value="FNR_nucleotide-bd"/>
</dbReference>
<dbReference type="Pfam" id="PF00175">
    <property type="entry name" value="NAD_binding_1"/>
    <property type="match status" value="1"/>
</dbReference>
<dbReference type="InterPro" id="IPR012165">
    <property type="entry name" value="Cyt_c3_hydrogenase_gsu"/>
</dbReference>
<dbReference type="Gene3D" id="3.40.50.80">
    <property type="entry name" value="Nucleotide-binding domain of ferredoxin-NADP reductase (FNR) module"/>
    <property type="match status" value="1"/>
</dbReference>
<keyword evidence="9 12" id="KW-0411">Iron-sulfur</keyword>
<comment type="cofactor">
    <cofactor evidence="12">
        <name>[2Fe-2S] cluster</name>
        <dbReference type="ChEBI" id="CHEBI:190135"/>
    </cofactor>
    <text evidence="12">Binds 1 [2Fe-2S] cluster per subunit.</text>
</comment>
<evidence type="ECO:0000313" key="14">
    <source>
        <dbReference type="EMBL" id="TBO61584.1"/>
    </source>
</evidence>
<dbReference type="CDD" id="cd06218">
    <property type="entry name" value="DHOD_e_trans"/>
    <property type="match status" value="1"/>
</dbReference>
<evidence type="ECO:0000256" key="1">
    <source>
        <dbReference type="ARBA" id="ARBA00006422"/>
    </source>
</evidence>
<name>A0A4Q9I1J6_STRKA</name>
<gene>
    <name evidence="14" type="ORF">EYS09_00405</name>
</gene>
<dbReference type="InterPro" id="IPR017927">
    <property type="entry name" value="FAD-bd_FR_type"/>
</dbReference>